<gene>
    <name evidence="1" type="ORF">ACFSBT_21285</name>
</gene>
<dbReference type="AlphaFoldDB" id="A0ABD6B2L6"/>
<dbReference type="Proteomes" id="UP001597187">
    <property type="component" value="Unassembled WGS sequence"/>
</dbReference>
<evidence type="ECO:0000313" key="2">
    <source>
        <dbReference type="Proteomes" id="UP001597187"/>
    </source>
</evidence>
<sequence length="119" mass="14410">MTDDSLMNRRWMEKQLRKVRFVEWDRFTVGQWHDEQSVSVYGWIDREDEYKDFVLVIFWPESEEFYFTTSSADRTEDIYRALVGDDMTEHNECHRVEDNFNVENSVTLNHDLSEWADAA</sequence>
<keyword evidence="2" id="KW-1185">Reference proteome</keyword>
<proteinExistence type="predicted"/>
<evidence type="ECO:0000313" key="1">
    <source>
        <dbReference type="EMBL" id="MFD1515823.1"/>
    </source>
</evidence>
<organism evidence="1 2">
    <name type="scientific">Halomarina rubra</name>
    <dbReference type="NCBI Taxonomy" id="2071873"/>
    <lineage>
        <taxon>Archaea</taxon>
        <taxon>Methanobacteriati</taxon>
        <taxon>Methanobacteriota</taxon>
        <taxon>Stenosarchaea group</taxon>
        <taxon>Halobacteria</taxon>
        <taxon>Halobacteriales</taxon>
        <taxon>Natronomonadaceae</taxon>
        <taxon>Halomarina</taxon>
    </lineage>
</organism>
<dbReference type="RefSeq" id="WP_250875746.1">
    <property type="nucleotide sequence ID" value="NZ_JALXFV010000013.1"/>
</dbReference>
<dbReference type="EMBL" id="JBHUDC010000013">
    <property type="protein sequence ID" value="MFD1515823.1"/>
    <property type="molecule type" value="Genomic_DNA"/>
</dbReference>
<accession>A0ABD6B2L6</accession>
<comment type="caution">
    <text evidence="1">The sequence shown here is derived from an EMBL/GenBank/DDBJ whole genome shotgun (WGS) entry which is preliminary data.</text>
</comment>
<reference evidence="1 2" key="1">
    <citation type="journal article" date="2019" name="Int. J. Syst. Evol. Microbiol.">
        <title>The Global Catalogue of Microorganisms (GCM) 10K type strain sequencing project: providing services to taxonomists for standard genome sequencing and annotation.</title>
        <authorList>
            <consortium name="The Broad Institute Genomics Platform"/>
            <consortium name="The Broad Institute Genome Sequencing Center for Infectious Disease"/>
            <person name="Wu L."/>
            <person name="Ma J."/>
        </authorList>
    </citation>
    <scope>NUCLEOTIDE SEQUENCE [LARGE SCALE GENOMIC DNA]</scope>
    <source>
        <strain evidence="1 2">CGMCC 1.12563</strain>
    </source>
</reference>
<name>A0ABD6B2L6_9EURY</name>
<protein>
    <submittedName>
        <fullName evidence="1">Uncharacterized protein</fullName>
    </submittedName>
</protein>